<protein>
    <submittedName>
        <fullName evidence="1">Uncharacterized protein</fullName>
    </submittedName>
</protein>
<evidence type="ECO:0000313" key="2">
    <source>
        <dbReference type="Proteomes" id="UP001055879"/>
    </source>
</evidence>
<comment type="caution">
    <text evidence="1">The sequence shown here is derived from an EMBL/GenBank/DDBJ whole genome shotgun (WGS) entry which is preliminary data.</text>
</comment>
<dbReference type="EMBL" id="CM042052">
    <property type="protein sequence ID" value="KAI3718649.1"/>
    <property type="molecule type" value="Genomic_DNA"/>
</dbReference>
<sequence length="120" mass="12964">MELMRHNQELMEQIMSGAMGMNSQHSTASADNTGLPVSFSGNVSTPHIQLPDVLNVPKLSLSLVSIAQLLESNLIILFHSSGCVVQDPKTKQILGLGRQVGRMIEVVYLRLPLPSSSLVA</sequence>
<proteinExistence type="predicted"/>
<name>A0ACB9B831_ARCLA</name>
<keyword evidence="2" id="KW-1185">Reference proteome</keyword>
<accession>A0ACB9B831</accession>
<gene>
    <name evidence="1" type="ORF">L6452_19528</name>
</gene>
<reference evidence="1 2" key="2">
    <citation type="journal article" date="2022" name="Mol. Ecol. Resour.">
        <title>The genomes of chicory, endive, great burdock and yacon provide insights into Asteraceae paleo-polyploidization history and plant inulin production.</title>
        <authorList>
            <person name="Fan W."/>
            <person name="Wang S."/>
            <person name="Wang H."/>
            <person name="Wang A."/>
            <person name="Jiang F."/>
            <person name="Liu H."/>
            <person name="Zhao H."/>
            <person name="Xu D."/>
            <person name="Zhang Y."/>
        </authorList>
    </citation>
    <scope>NUCLEOTIDE SEQUENCE [LARGE SCALE GENOMIC DNA]</scope>
    <source>
        <strain evidence="2">cv. Niubang</strain>
    </source>
</reference>
<reference evidence="2" key="1">
    <citation type="journal article" date="2022" name="Mol. Ecol. Resour.">
        <title>The genomes of chicory, endive, great burdock and yacon provide insights into Asteraceae palaeo-polyploidization history and plant inulin production.</title>
        <authorList>
            <person name="Fan W."/>
            <person name="Wang S."/>
            <person name="Wang H."/>
            <person name="Wang A."/>
            <person name="Jiang F."/>
            <person name="Liu H."/>
            <person name="Zhao H."/>
            <person name="Xu D."/>
            <person name="Zhang Y."/>
        </authorList>
    </citation>
    <scope>NUCLEOTIDE SEQUENCE [LARGE SCALE GENOMIC DNA]</scope>
    <source>
        <strain evidence="2">cv. Niubang</strain>
    </source>
</reference>
<dbReference type="Proteomes" id="UP001055879">
    <property type="component" value="Linkage Group LG06"/>
</dbReference>
<organism evidence="1 2">
    <name type="scientific">Arctium lappa</name>
    <name type="common">Greater burdock</name>
    <name type="synonym">Lappa major</name>
    <dbReference type="NCBI Taxonomy" id="4217"/>
    <lineage>
        <taxon>Eukaryota</taxon>
        <taxon>Viridiplantae</taxon>
        <taxon>Streptophyta</taxon>
        <taxon>Embryophyta</taxon>
        <taxon>Tracheophyta</taxon>
        <taxon>Spermatophyta</taxon>
        <taxon>Magnoliopsida</taxon>
        <taxon>eudicotyledons</taxon>
        <taxon>Gunneridae</taxon>
        <taxon>Pentapetalae</taxon>
        <taxon>asterids</taxon>
        <taxon>campanulids</taxon>
        <taxon>Asterales</taxon>
        <taxon>Asteraceae</taxon>
        <taxon>Carduoideae</taxon>
        <taxon>Cardueae</taxon>
        <taxon>Arctiinae</taxon>
        <taxon>Arctium</taxon>
    </lineage>
</organism>
<evidence type="ECO:0000313" key="1">
    <source>
        <dbReference type="EMBL" id="KAI3718649.1"/>
    </source>
</evidence>